<protein>
    <submittedName>
        <fullName evidence="1">Uncharacterized protein</fullName>
    </submittedName>
</protein>
<dbReference type="AlphaFoldDB" id="A0A0E9RD16"/>
<reference evidence="1" key="1">
    <citation type="submission" date="2014-11" db="EMBL/GenBank/DDBJ databases">
        <authorList>
            <person name="Amaro Gonzalez C."/>
        </authorList>
    </citation>
    <scope>NUCLEOTIDE SEQUENCE</scope>
</reference>
<accession>A0A0E9RD16</accession>
<reference evidence="1" key="2">
    <citation type="journal article" date="2015" name="Fish Shellfish Immunol.">
        <title>Early steps in the European eel (Anguilla anguilla)-Vibrio vulnificus interaction in the gills: Role of the RtxA13 toxin.</title>
        <authorList>
            <person name="Callol A."/>
            <person name="Pajuelo D."/>
            <person name="Ebbesson L."/>
            <person name="Teles M."/>
            <person name="MacKenzie S."/>
            <person name="Amaro C."/>
        </authorList>
    </citation>
    <scope>NUCLEOTIDE SEQUENCE</scope>
</reference>
<organism evidence="1">
    <name type="scientific">Anguilla anguilla</name>
    <name type="common">European freshwater eel</name>
    <name type="synonym">Muraena anguilla</name>
    <dbReference type="NCBI Taxonomy" id="7936"/>
    <lineage>
        <taxon>Eukaryota</taxon>
        <taxon>Metazoa</taxon>
        <taxon>Chordata</taxon>
        <taxon>Craniata</taxon>
        <taxon>Vertebrata</taxon>
        <taxon>Euteleostomi</taxon>
        <taxon>Actinopterygii</taxon>
        <taxon>Neopterygii</taxon>
        <taxon>Teleostei</taxon>
        <taxon>Anguilliformes</taxon>
        <taxon>Anguillidae</taxon>
        <taxon>Anguilla</taxon>
    </lineage>
</organism>
<name>A0A0E9RD16_ANGAN</name>
<sequence length="49" mass="5152">MVMFLEVKEVSGCSSGLMGPAIVPSLCPGLRGWPFLVGGPSRAFKCTHT</sequence>
<proteinExistence type="predicted"/>
<dbReference type="EMBL" id="GBXM01081875">
    <property type="protein sequence ID" value="JAH26702.1"/>
    <property type="molecule type" value="Transcribed_RNA"/>
</dbReference>
<evidence type="ECO:0000313" key="1">
    <source>
        <dbReference type="EMBL" id="JAH26702.1"/>
    </source>
</evidence>